<organism evidence="2 3">
    <name type="scientific">Paenibacillus prosopidis</name>
    <dbReference type="NCBI Taxonomy" id="630520"/>
    <lineage>
        <taxon>Bacteria</taxon>
        <taxon>Bacillati</taxon>
        <taxon>Bacillota</taxon>
        <taxon>Bacilli</taxon>
        <taxon>Bacillales</taxon>
        <taxon>Paenibacillaceae</taxon>
        <taxon>Paenibacillus</taxon>
    </lineage>
</organism>
<proteinExistence type="predicted"/>
<keyword evidence="1" id="KW-0472">Membrane</keyword>
<accession>A0A368WBP4</accession>
<protein>
    <submittedName>
        <fullName evidence="2">Uncharacterized protein</fullName>
    </submittedName>
</protein>
<dbReference type="Proteomes" id="UP000252415">
    <property type="component" value="Unassembled WGS sequence"/>
</dbReference>
<name>A0A368WBP4_9BACL</name>
<keyword evidence="1" id="KW-1133">Transmembrane helix</keyword>
<comment type="caution">
    <text evidence="2">The sequence shown here is derived from an EMBL/GenBank/DDBJ whole genome shotgun (WGS) entry which is preliminary data.</text>
</comment>
<dbReference type="RefSeq" id="WP_114378783.1">
    <property type="nucleotide sequence ID" value="NZ_QPJD01000002.1"/>
</dbReference>
<dbReference type="AlphaFoldDB" id="A0A368WBP4"/>
<reference evidence="2 3" key="1">
    <citation type="submission" date="2018-07" db="EMBL/GenBank/DDBJ databases">
        <title>Genomic Encyclopedia of Type Strains, Phase III (KMG-III): the genomes of soil and plant-associated and newly described type strains.</title>
        <authorList>
            <person name="Whitman W."/>
        </authorList>
    </citation>
    <scope>NUCLEOTIDE SEQUENCE [LARGE SCALE GENOMIC DNA]</scope>
    <source>
        <strain evidence="2 3">CECT 7506</strain>
    </source>
</reference>
<evidence type="ECO:0000256" key="1">
    <source>
        <dbReference type="SAM" id="Phobius"/>
    </source>
</evidence>
<keyword evidence="3" id="KW-1185">Reference proteome</keyword>
<gene>
    <name evidence="2" type="ORF">DFP97_102498</name>
</gene>
<sequence length="205" mass="22804">MGQQQTGKRSIALPITLVLLVFSLIGNVFLYSQFLQNKQQNNFETGQKIYAAAVQSKQYFEELIPLLDALLQSNQLETRAETKFLAGKASQKGQAYFNLMTEAELIAGKSEKRDAEQALKYVNEVEEALQAIGNNPGTLKEEERAYLVALKGSLEEMARIMDSFNTNIGENRVAVIRLSSGLEWIVLVEKLQQVMSGQTTKLPAA</sequence>
<feature type="transmembrane region" description="Helical" evidence="1">
    <location>
        <begin position="12"/>
        <end position="31"/>
    </location>
</feature>
<dbReference type="OrthoDB" id="2612455at2"/>
<evidence type="ECO:0000313" key="2">
    <source>
        <dbReference type="EMBL" id="RCW51300.1"/>
    </source>
</evidence>
<evidence type="ECO:0000313" key="3">
    <source>
        <dbReference type="Proteomes" id="UP000252415"/>
    </source>
</evidence>
<keyword evidence="1" id="KW-0812">Transmembrane</keyword>
<dbReference type="EMBL" id="QPJD01000002">
    <property type="protein sequence ID" value="RCW51300.1"/>
    <property type="molecule type" value="Genomic_DNA"/>
</dbReference>